<accession>D5XC24</accession>
<evidence type="ECO:0000256" key="2">
    <source>
        <dbReference type="ARBA" id="ARBA00004651"/>
    </source>
</evidence>
<evidence type="ECO:0000256" key="1">
    <source>
        <dbReference type="ARBA" id="ARBA00000085"/>
    </source>
</evidence>
<dbReference type="InterPro" id="IPR050398">
    <property type="entry name" value="HssS/ArlS-like"/>
</dbReference>
<dbReference type="Gene3D" id="3.30.565.10">
    <property type="entry name" value="Histidine kinase-like ATPase, C-terminal domain"/>
    <property type="match status" value="1"/>
</dbReference>
<dbReference type="PROSITE" id="PS50109">
    <property type="entry name" value="HIS_KIN"/>
    <property type="match status" value="1"/>
</dbReference>
<keyword evidence="11 15" id="KW-1133">Transmembrane helix</keyword>
<evidence type="ECO:0000313" key="18">
    <source>
        <dbReference type="EMBL" id="ADG83476.1"/>
    </source>
</evidence>
<dbReference type="SMART" id="SM00388">
    <property type="entry name" value="HisKA"/>
    <property type="match status" value="1"/>
</dbReference>
<evidence type="ECO:0000256" key="14">
    <source>
        <dbReference type="SAM" id="Coils"/>
    </source>
</evidence>
<dbReference type="Gene3D" id="1.10.287.130">
    <property type="match status" value="1"/>
</dbReference>
<dbReference type="STRING" id="635013.TherJR_2640"/>
<evidence type="ECO:0000256" key="12">
    <source>
        <dbReference type="ARBA" id="ARBA00023012"/>
    </source>
</evidence>
<dbReference type="CDD" id="cd06225">
    <property type="entry name" value="HAMP"/>
    <property type="match status" value="1"/>
</dbReference>
<keyword evidence="19" id="KW-1185">Reference proteome</keyword>
<dbReference type="GO" id="GO:0000155">
    <property type="term" value="F:phosphorelay sensor kinase activity"/>
    <property type="evidence" value="ECO:0007669"/>
    <property type="project" value="InterPro"/>
</dbReference>
<dbReference type="OrthoDB" id="112712at2"/>
<evidence type="ECO:0000259" key="16">
    <source>
        <dbReference type="PROSITE" id="PS50109"/>
    </source>
</evidence>
<organism evidence="18 19">
    <name type="scientific">Thermincola potens (strain JR)</name>
    <dbReference type="NCBI Taxonomy" id="635013"/>
    <lineage>
        <taxon>Bacteria</taxon>
        <taxon>Bacillati</taxon>
        <taxon>Bacillota</taxon>
        <taxon>Clostridia</taxon>
        <taxon>Eubacteriales</taxon>
        <taxon>Thermincolaceae</taxon>
        <taxon>Thermincola</taxon>
    </lineage>
</organism>
<keyword evidence="13 15" id="KW-0472">Membrane</keyword>
<evidence type="ECO:0000256" key="13">
    <source>
        <dbReference type="ARBA" id="ARBA00023136"/>
    </source>
</evidence>
<dbReference type="EC" id="2.7.13.3" evidence="3"/>
<dbReference type="PRINTS" id="PR00344">
    <property type="entry name" value="BCTRLSENSOR"/>
</dbReference>
<dbReference type="Pfam" id="PF02518">
    <property type="entry name" value="HATPase_c"/>
    <property type="match status" value="1"/>
</dbReference>
<dbReference type="InterPro" id="IPR036097">
    <property type="entry name" value="HisK_dim/P_sf"/>
</dbReference>
<dbReference type="eggNOG" id="COG5000">
    <property type="taxonomic scope" value="Bacteria"/>
</dbReference>
<dbReference type="InterPro" id="IPR004358">
    <property type="entry name" value="Sig_transdc_His_kin-like_C"/>
</dbReference>
<feature type="transmembrane region" description="Helical" evidence="15">
    <location>
        <begin position="172"/>
        <end position="192"/>
    </location>
</feature>
<keyword evidence="9 18" id="KW-0418">Kinase</keyword>
<dbReference type="PANTHER" id="PTHR45528">
    <property type="entry name" value="SENSOR HISTIDINE KINASE CPXA"/>
    <property type="match status" value="1"/>
</dbReference>
<dbReference type="SUPFAM" id="SSF47384">
    <property type="entry name" value="Homodimeric domain of signal transducing histidine kinase"/>
    <property type="match status" value="1"/>
</dbReference>
<evidence type="ECO:0000256" key="3">
    <source>
        <dbReference type="ARBA" id="ARBA00012438"/>
    </source>
</evidence>
<evidence type="ECO:0000256" key="9">
    <source>
        <dbReference type="ARBA" id="ARBA00022777"/>
    </source>
</evidence>
<dbReference type="AlphaFoldDB" id="D5XC24"/>
<dbReference type="Pfam" id="PF00512">
    <property type="entry name" value="HisKA"/>
    <property type="match status" value="1"/>
</dbReference>
<comment type="subcellular location">
    <subcellularLocation>
        <location evidence="2">Cell membrane</location>
        <topology evidence="2">Multi-pass membrane protein</topology>
    </subcellularLocation>
</comment>
<evidence type="ECO:0000256" key="5">
    <source>
        <dbReference type="ARBA" id="ARBA00022553"/>
    </source>
</evidence>
<evidence type="ECO:0000259" key="17">
    <source>
        <dbReference type="PROSITE" id="PS50885"/>
    </source>
</evidence>
<dbReference type="GO" id="GO:0005886">
    <property type="term" value="C:plasma membrane"/>
    <property type="evidence" value="ECO:0007669"/>
    <property type="project" value="UniProtKB-SubCell"/>
</dbReference>
<dbReference type="CDD" id="cd00082">
    <property type="entry name" value="HisKA"/>
    <property type="match status" value="1"/>
</dbReference>
<dbReference type="SUPFAM" id="SSF158472">
    <property type="entry name" value="HAMP domain-like"/>
    <property type="match status" value="1"/>
</dbReference>
<dbReference type="SUPFAM" id="SSF55874">
    <property type="entry name" value="ATPase domain of HSP90 chaperone/DNA topoisomerase II/histidine kinase"/>
    <property type="match status" value="1"/>
</dbReference>
<dbReference type="eggNOG" id="COG5002">
    <property type="taxonomic scope" value="Bacteria"/>
</dbReference>
<dbReference type="InterPro" id="IPR005467">
    <property type="entry name" value="His_kinase_dom"/>
</dbReference>
<feature type="domain" description="HAMP" evidence="17">
    <location>
        <begin position="193"/>
        <end position="245"/>
    </location>
</feature>
<dbReference type="KEGG" id="tjr:TherJR_2640"/>
<gene>
    <name evidence="18" type="ordered locus">TherJR_2640</name>
</gene>
<keyword evidence="5" id="KW-0597">Phosphoprotein</keyword>
<evidence type="ECO:0000256" key="7">
    <source>
        <dbReference type="ARBA" id="ARBA00022692"/>
    </source>
</evidence>
<dbReference type="FunFam" id="1.10.287.130:FF:000001">
    <property type="entry name" value="Two-component sensor histidine kinase"/>
    <property type="match status" value="1"/>
</dbReference>
<evidence type="ECO:0000256" key="6">
    <source>
        <dbReference type="ARBA" id="ARBA00022679"/>
    </source>
</evidence>
<evidence type="ECO:0000313" key="19">
    <source>
        <dbReference type="Proteomes" id="UP000002377"/>
    </source>
</evidence>
<dbReference type="GO" id="GO:0005524">
    <property type="term" value="F:ATP binding"/>
    <property type="evidence" value="ECO:0007669"/>
    <property type="project" value="UniProtKB-KW"/>
</dbReference>
<protein>
    <recommendedName>
        <fullName evidence="3">histidine kinase</fullName>
        <ecNumber evidence="3">2.7.13.3</ecNumber>
    </recommendedName>
</protein>
<feature type="transmembrane region" description="Helical" evidence="15">
    <location>
        <begin position="9"/>
        <end position="27"/>
    </location>
</feature>
<keyword evidence="10" id="KW-0067">ATP-binding</keyword>
<keyword evidence="6" id="KW-0808">Transferase</keyword>
<evidence type="ECO:0000256" key="15">
    <source>
        <dbReference type="SAM" id="Phobius"/>
    </source>
</evidence>
<dbReference type="PANTHER" id="PTHR45528:SF1">
    <property type="entry name" value="SENSOR HISTIDINE KINASE CPXA"/>
    <property type="match status" value="1"/>
</dbReference>
<sequence precursor="true">MKLSLRTRLFLGMSGLIVFFVAFSLVLNSQFLGRYYIGQKRALLIESAEMINNLYQGDPESIAIELEGLERNRGINISILSPEFEMKYNSSFRLFSQGHERRPFERLPLTPPMAVYLQENLSKGDYVTDVVTDPRLKTNFLTLAARLRNGEILVLNTPIAAINESTAIASRFFLFTGFITIALGGIAVFLFANRFTKPILELNDIAQEMSKLNFSRKYPVQSEDEVGQLGQSINSLSDQLDKAISELKEANEKLKEDIERERRIDKMRKEFISNVSHELKTPIALIQGYAEGLKLNVNEDEESRNFYCDVIMDEADKMNRLVKDLLNLSQIEAGYLKLEKTDFDISAFIDNVMEKYRPIFTEKGIDLVVKKDGNLVVHGDVVRIEQVLVNYLNNAVNHVDDNRRIEVAVTSRKGKVRISVFNSGRPIPGDSLDKIWTSFYKVDKARTRAYGGYGLGLSVVRGIMEAHGNAYGVENKDNGVLFWFEIDEV</sequence>
<dbReference type="SMART" id="SM00304">
    <property type="entry name" value="HAMP"/>
    <property type="match status" value="1"/>
</dbReference>
<evidence type="ECO:0000256" key="8">
    <source>
        <dbReference type="ARBA" id="ARBA00022741"/>
    </source>
</evidence>
<dbReference type="SMART" id="SM00387">
    <property type="entry name" value="HATPase_c"/>
    <property type="match status" value="1"/>
</dbReference>
<name>D5XC24_THEPJ</name>
<keyword evidence="8" id="KW-0547">Nucleotide-binding</keyword>
<keyword evidence="4" id="KW-1003">Cell membrane</keyword>
<proteinExistence type="predicted"/>
<keyword evidence="12" id="KW-0902">Two-component regulatory system</keyword>
<dbReference type="Proteomes" id="UP000002377">
    <property type="component" value="Chromosome"/>
</dbReference>
<dbReference type="InterPro" id="IPR003660">
    <property type="entry name" value="HAMP_dom"/>
</dbReference>
<evidence type="ECO:0000256" key="10">
    <source>
        <dbReference type="ARBA" id="ARBA00022840"/>
    </source>
</evidence>
<feature type="coiled-coil region" evidence="14">
    <location>
        <begin position="233"/>
        <end position="264"/>
    </location>
</feature>
<dbReference type="InterPro" id="IPR036890">
    <property type="entry name" value="HATPase_C_sf"/>
</dbReference>
<dbReference type="RefSeq" id="WP_013121469.1">
    <property type="nucleotide sequence ID" value="NC_014152.1"/>
</dbReference>
<evidence type="ECO:0000256" key="11">
    <source>
        <dbReference type="ARBA" id="ARBA00022989"/>
    </source>
</evidence>
<keyword evidence="14" id="KW-0175">Coiled coil</keyword>
<dbReference type="PROSITE" id="PS50885">
    <property type="entry name" value="HAMP"/>
    <property type="match status" value="1"/>
</dbReference>
<dbReference type="Pfam" id="PF00672">
    <property type="entry name" value="HAMP"/>
    <property type="match status" value="1"/>
</dbReference>
<dbReference type="InterPro" id="IPR003594">
    <property type="entry name" value="HATPase_dom"/>
</dbReference>
<dbReference type="InterPro" id="IPR003661">
    <property type="entry name" value="HisK_dim/P_dom"/>
</dbReference>
<keyword evidence="7 15" id="KW-0812">Transmembrane</keyword>
<comment type="catalytic activity">
    <reaction evidence="1">
        <text>ATP + protein L-histidine = ADP + protein N-phospho-L-histidine.</text>
        <dbReference type="EC" id="2.7.13.3"/>
    </reaction>
</comment>
<dbReference type="HOGENOM" id="CLU_000445_89_6_9"/>
<dbReference type="EMBL" id="CP002028">
    <property type="protein sequence ID" value="ADG83476.1"/>
    <property type="molecule type" value="Genomic_DNA"/>
</dbReference>
<dbReference type="Gene3D" id="6.10.340.10">
    <property type="match status" value="1"/>
</dbReference>
<reference evidence="18 19" key="1">
    <citation type="submission" date="2010-05" db="EMBL/GenBank/DDBJ databases">
        <title>Complete sequence of Thermincola sp. JR.</title>
        <authorList>
            <consortium name="US DOE Joint Genome Institute"/>
            <person name="Lucas S."/>
            <person name="Copeland A."/>
            <person name="Lapidus A."/>
            <person name="Cheng J.-F."/>
            <person name="Bruce D."/>
            <person name="Goodwin L."/>
            <person name="Pitluck S."/>
            <person name="Chertkov O."/>
            <person name="Detter J.C."/>
            <person name="Han C."/>
            <person name="Tapia R."/>
            <person name="Land M."/>
            <person name="Hauser L."/>
            <person name="Kyrpides N."/>
            <person name="Mikhailova N."/>
            <person name="Hazen T.C."/>
            <person name="Woyke T."/>
        </authorList>
    </citation>
    <scope>NUCLEOTIDE SEQUENCE [LARGE SCALE GENOMIC DNA]</scope>
    <source>
        <strain evidence="18 19">JR</strain>
    </source>
</reference>
<feature type="domain" description="Histidine kinase" evidence="16">
    <location>
        <begin position="274"/>
        <end position="489"/>
    </location>
</feature>
<evidence type="ECO:0000256" key="4">
    <source>
        <dbReference type="ARBA" id="ARBA00022475"/>
    </source>
</evidence>